<proteinExistence type="predicted"/>
<comment type="caution">
    <text evidence="1">The sequence shown here is derived from an EMBL/GenBank/DDBJ whole genome shotgun (WGS) entry which is preliminary data.</text>
</comment>
<evidence type="ECO:0000313" key="1">
    <source>
        <dbReference type="EMBL" id="GMF50774.1"/>
    </source>
</evidence>
<organism evidence="1 2">
    <name type="scientific">Phytophthora fragariaefolia</name>
    <dbReference type="NCBI Taxonomy" id="1490495"/>
    <lineage>
        <taxon>Eukaryota</taxon>
        <taxon>Sar</taxon>
        <taxon>Stramenopiles</taxon>
        <taxon>Oomycota</taxon>
        <taxon>Peronosporomycetes</taxon>
        <taxon>Peronosporales</taxon>
        <taxon>Peronosporaceae</taxon>
        <taxon>Phytophthora</taxon>
    </lineage>
</organism>
<evidence type="ECO:0000313" key="2">
    <source>
        <dbReference type="Proteomes" id="UP001165121"/>
    </source>
</evidence>
<dbReference type="EMBL" id="BSXT01002774">
    <property type="protein sequence ID" value="GMF50774.1"/>
    <property type="molecule type" value="Genomic_DNA"/>
</dbReference>
<name>A0A9W7CZL8_9STRA</name>
<sequence length="87" mass="9820">MVQILTTKYGEEGLSQMLKKAKEVGTTEKMAFDLQKAQLVRWLDGKQDPKLVFKLLGAAGTPHNSRERALFAKYLKDYNAKFVNTAT</sequence>
<dbReference type="AlphaFoldDB" id="A0A9W7CZL8"/>
<protein>
    <submittedName>
        <fullName evidence="1">Unnamed protein product</fullName>
    </submittedName>
</protein>
<dbReference type="Proteomes" id="UP001165121">
    <property type="component" value="Unassembled WGS sequence"/>
</dbReference>
<gene>
    <name evidence="1" type="ORF">Pfra01_002032800</name>
</gene>
<reference evidence="1" key="1">
    <citation type="submission" date="2023-04" db="EMBL/GenBank/DDBJ databases">
        <title>Phytophthora fragariaefolia NBRC 109709.</title>
        <authorList>
            <person name="Ichikawa N."/>
            <person name="Sato H."/>
            <person name="Tonouchi N."/>
        </authorList>
    </citation>
    <scope>NUCLEOTIDE SEQUENCE</scope>
    <source>
        <strain evidence="1">NBRC 109709</strain>
    </source>
</reference>
<accession>A0A9W7CZL8</accession>
<keyword evidence="2" id="KW-1185">Reference proteome</keyword>
<dbReference type="OrthoDB" id="105464at2759"/>